<dbReference type="InterPro" id="IPR003781">
    <property type="entry name" value="CoA-bd"/>
</dbReference>
<accession>A0A2S8GTE5</accession>
<evidence type="ECO:0000313" key="2">
    <source>
        <dbReference type="EMBL" id="PQO47680.1"/>
    </source>
</evidence>
<sequence>MSKPTVAILGASQNRSKYGNKSVRAHLAQGYDVYPINPAADQIEGLKAYKKLADIPVEKLDRISIYLSPAVGLQLLEEIAAADAKQVFFNPGAESEELLTKARELGIDPIQACSIVDVGMSPRELEEE</sequence>
<dbReference type="SUPFAM" id="SSF51735">
    <property type="entry name" value="NAD(P)-binding Rossmann-fold domains"/>
    <property type="match status" value="1"/>
</dbReference>
<dbReference type="EMBL" id="PUHZ01000004">
    <property type="protein sequence ID" value="PQO47680.1"/>
    <property type="molecule type" value="Genomic_DNA"/>
</dbReference>
<dbReference type="Proteomes" id="UP000237819">
    <property type="component" value="Unassembled WGS sequence"/>
</dbReference>
<dbReference type="AlphaFoldDB" id="A0A2S8GTE5"/>
<organism evidence="2 3">
    <name type="scientific">Blastopirellula marina</name>
    <dbReference type="NCBI Taxonomy" id="124"/>
    <lineage>
        <taxon>Bacteria</taxon>
        <taxon>Pseudomonadati</taxon>
        <taxon>Planctomycetota</taxon>
        <taxon>Planctomycetia</taxon>
        <taxon>Pirellulales</taxon>
        <taxon>Pirellulaceae</taxon>
        <taxon>Blastopirellula</taxon>
    </lineage>
</organism>
<evidence type="ECO:0000259" key="1">
    <source>
        <dbReference type="SMART" id="SM00881"/>
    </source>
</evidence>
<reference evidence="2 3" key="1">
    <citation type="submission" date="2018-02" db="EMBL/GenBank/DDBJ databases">
        <title>Comparative genomes isolates from brazilian mangrove.</title>
        <authorList>
            <person name="Araujo J.E."/>
            <person name="Taketani R.G."/>
            <person name="Silva M.C.P."/>
            <person name="Loureco M.V."/>
            <person name="Andreote F.D."/>
        </authorList>
    </citation>
    <scope>NUCLEOTIDE SEQUENCE [LARGE SCALE GENOMIC DNA]</scope>
    <source>
        <strain evidence="2 3">Nap-Phe MGV</strain>
    </source>
</reference>
<dbReference type="Gene3D" id="3.40.50.720">
    <property type="entry name" value="NAD(P)-binding Rossmann-like Domain"/>
    <property type="match status" value="1"/>
</dbReference>
<dbReference type="RefSeq" id="WP_105333940.1">
    <property type="nucleotide sequence ID" value="NZ_PUHZ01000004.1"/>
</dbReference>
<dbReference type="OrthoDB" id="9804695at2"/>
<dbReference type="PANTHER" id="PTHR33303:SF2">
    <property type="entry name" value="COA-BINDING DOMAIN-CONTAINING PROTEIN"/>
    <property type="match status" value="1"/>
</dbReference>
<proteinExistence type="predicted"/>
<dbReference type="SMART" id="SM00881">
    <property type="entry name" value="CoA_binding"/>
    <property type="match status" value="1"/>
</dbReference>
<name>A0A2S8GTE5_9BACT</name>
<dbReference type="Pfam" id="PF13380">
    <property type="entry name" value="CoA_binding_2"/>
    <property type="match status" value="1"/>
</dbReference>
<dbReference type="PANTHER" id="PTHR33303">
    <property type="entry name" value="CYTOPLASMIC PROTEIN-RELATED"/>
    <property type="match status" value="1"/>
</dbReference>
<protein>
    <submittedName>
        <fullName evidence="2">CoA-binding protein</fullName>
    </submittedName>
</protein>
<evidence type="ECO:0000313" key="3">
    <source>
        <dbReference type="Proteomes" id="UP000237819"/>
    </source>
</evidence>
<gene>
    <name evidence="2" type="ORF">C5Y93_03225</name>
</gene>
<feature type="domain" description="CoA-binding" evidence="1">
    <location>
        <begin position="1"/>
        <end position="93"/>
    </location>
</feature>
<dbReference type="InterPro" id="IPR036291">
    <property type="entry name" value="NAD(P)-bd_dom_sf"/>
</dbReference>
<comment type="caution">
    <text evidence="2">The sequence shown here is derived from an EMBL/GenBank/DDBJ whole genome shotgun (WGS) entry which is preliminary data.</text>
</comment>